<dbReference type="Proteomes" id="UP000185596">
    <property type="component" value="Unassembled WGS sequence"/>
</dbReference>
<reference evidence="3 4" key="1">
    <citation type="submission" date="2016-12" db="EMBL/GenBank/DDBJ databases">
        <title>The draft genome sequence of Actinophytocola sp. 11-183.</title>
        <authorList>
            <person name="Wang W."/>
            <person name="Yuan L."/>
        </authorList>
    </citation>
    <scope>NUCLEOTIDE SEQUENCE [LARGE SCALE GENOMIC DNA]</scope>
    <source>
        <strain evidence="3 4">11-183</strain>
    </source>
</reference>
<dbReference type="EMBL" id="MSIE01000074">
    <property type="protein sequence ID" value="OLF10739.1"/>
    <property type="molecule type" value="Genomic_DNA"/>
</dbReference>
<dbReference type="OrthoDB" id="4751481at2"/>
<keyword evidence="4" id="KW-1185">Reference proteome</keyword>
<evidence type="ECO:0000259" key="2">
    <source>
        <dbReference type="PROSITE" id="PS51549"/>
    </source>
</evidence>
<feature type="region of interest" description="Disordered" evidence="1">
    <location>
        <begin position="47"/>
        <end position="80"/>
    </location>
</feature>
<dbReference type="AlphaFoldDB" id="A0A1Q8C8P7"/>
<protein>
    <recommendedName>
        <fullName evidence="2">DM13 domain-containing protein</fullName>
    </recommendedName>
</protein>
<feature type="domain" description="DM13" evidence="2">
    <location>
        <begin position="81"/>
        <end position="192"/>
    </location>
</feature>
<dbReference type="STRING" id="1912961.BU204_31380"/>
<sequence>MRRLLRKPITWVLLVLAVAGAAVGLALFEPWRAFTSSHLDEPVPVAARDAEPAPTSVPPSPSSASAPSPSPSPSPSTPAAPEVLAEGRFVSQEHETAGTARVLQLPDGARVLRLEGFTTSDGPDVHVWLSTAAAGGAWDSYDDGRYVALGEIKATEGNHNYAIPADADLAGLRSAVIWCDRFNVAFGSAALTL</sequence>
<dbReference type="Pfam" id="PF10517">
    <property type="entry name" value="DM13"/>
    <property type="match status" value="1"/>
</dbReference>
<proteinExistence type="predicted"/>
<accession>A0A1Q8C8P7</accession>
<comment type="caution">
    <text evidence="3">The sequence shown here is derived from an EMBL/GenBank/DDBJ whole genome shotgun (WGS) entry which is preliminary data.</text>
</comment>
<dbReference type="PROSITE" id="PS51549">
    <property type="entry name" value="DM13"/>
    <property type="match status" value="1"/>
</dbReference>
<dbReference type="RefSeq" id="WP_075129416.1">
    <property type="nucleotide sequence ID" value="NZ_MSIE01000074.1"/>
</dbReference>
<evidence type="ECO:0000313" key="4">
    <source>
        <dbReference type="Proteomes" id="UP000185596"/>
    </source>
</evidence>
<gene>
    <name evidence="3" type="ORF">BU204_31380</name>
</gene>
<feature type="compositionally biased region" description="Pro residues" evidence="1">
    <location>
        <begin position="68"/>
        <end position="78"/>
    </location>
</feature>
<dbReference type="InterPro" id="IPR019545">
    <property type="entry name" value="DM13_domain"/>
</dbReference>
<evidence type="ECO:0000313" key="3">
    <source>
        <dbReference type="EMBL" id="OLF10739.1"/>
    </source>
</evidence>
<evidence type="ECO:0000256" key="1">
    <source>
        <dbReference type="SAM" id="MobiDB-lite"/>
    </source>
</evidence>
<name>A0A1Q8C8P7_9PSEU</name>
<organism evidence="3 4">
    <name type="scientific">Actinophytocola xanthii</name>
    <dbReference type="NCBI Taxonomy" id="1912961"/>
    <lineage>
        <taxon>Bacteria</taxon>
        <taxon>Bacillati</taxon>
        <taxon>Actinomycetota</taxon>
        <taxon>Actinomycetes</taxon>
        <taxon>Pseudonocardiales</taxon>
        <taxon>Pseudonocardiaceae</taxon>
    </lineage>
</organism>